<protein>
    <submittedName>
        <fullName evidence="1">Uncharacterized protein</fullName>
    </submittedName>
</protein>
<organism evidence="1">
    <name type="scientific">Trepomonas sp. PC1</name>
    <dbReference type="NCBI Taxonomy" id="1076344"/>
    <lineage>
        <taxon>Eukaryota</taxon>
        <taxon>Metamonada</taxon>
        <taxon>Diplomonadida</taxon>
        <taxon>Hexamitidae</taxon>
        <taxon>Hexamitinae</taxon>
        <taxon>Trepomonas</taxon>
    </lineage>
</organism>
<sequence length="197" mass="23061">DDENGLDNKIADMVQISDDDFFEKANLFISGQKEIVDSLFKFSFTISCNYQQQEDMQVVLNTLKQIMDKQIAIKQFYLSEQNIQIQKNELKFKEILAYRSPKIQIKPMPKVEQYTTLNTMSQKLIQTIGYDYCYQNAICVSHILKIMRNIAKRYIQATFLLSHHVIDTLCETVTGNLESLFQSFEIKHRLLVKPTQE</sequence>
<accession>A0A146K7M0</accession>
<name>A0A146K7M0_9EUKA</name>
<evidence type="ECO:0000313" key="1">
    <source>
        <dbReference type="EMBL" id="JAP91489.1"/>
    </source>
</evidence>
<dbReference type="AlphaFoldDB" id="A0A146K7M0"/>
<feature type="non-terminal residue" evidence="1">
    <location>
        <position position="1"/>
    </location>
</feature>
<dbReference type="EMBL" id="GDID01005117">
    <property type="protein sequence ID" value="JAP91489.1"/>
    <property type="molecule type" value="Transcribed_RNA"/>
</dbReference>
<feature type="non-terminal residue" evidence="1">
    <location>
        <position position="197"/>
    </location>
</feature>
<proteinExistence type="predicted"/>
<reference evidence="1" key="1">
    <citation type="submission" date="2015-07" db="EMBL/GenBank/DDBJ databases">
        <title>Adaptation to a free-living lifestyle via gene acquisitions in the diplomonad Trepomonas sp. PC1.</title>
        <authorList>
            <person name="Xu F."/>
            <person name="Jerlstrom-Hultqvist J."/>
            <person name="Kolisko M."/>
            <person name="Simpson A.G.B."/>
            <person name="Roger A.J."/>
            <person name="Svard S.G."/>
            <person name="Andersson J.O."/>
        </authorList>
    </citation>
    <scope>NUCLEOTIDE SEQUENCE</scope>
    <source>
        <strain evidence="1">PC1</strain>
    </source>
</reference>
<gene>
    <name evidence="1" type="ORF">TPC1_16887</name>
</gene>